<name>A0AAN8SQ07_SOLBU</name>
<proteinExistence type="predicted"/>
<comment type="caution">
    <text evidence="1">The sequence shown here is derived from an EMBL/GenBank/DDBJ whole genome shotgun (WGS) entry which is preliminary data.</text>
</comment>
<reference evidence="1 3" key="1">
    <citation type="submission" date="2024-02" db="EMBL/GenBank/DDBJ databases">
        <title>de novo genome assembly of Solanum bulbocastanum strain 11H21.</title>
        <authorList>
            <person name="Hosaka A.J."/>
        </authorList>
    </citation>
    <scope>NUCLEOTIDE SEQUENCE [LARGE SCALE GENOMIC DNA]</scope>
    <source>
        <tissue evidence="1">Young leaves</tissue>
    </source>
</reference>
<evidence type="ECO:0000313" key="2">
    <source>
        <dbReference type="EMBL" id="KAK6774788.1"/>
    </source>
</evidence>
<evidence type="ECO:0000313" key="3">
    <source>
        <dbReference type="Proteomes" id="UP001371456"/>
    </source>
</evidence>
<dbReference type="Proteomes" id="UP001371456">
    <property type="component" value="Unassembled WGS sequence"/>
</dbReference>
<dbReference type="EMBL" id="JBANQN010000012">
    <property type="protein sequence ID" value="KAK6774788.1"/>
    <property type="molecule type" value="Genomic_DNA"/>
</dbReference>
<gene>
    <name evidence="2" type="ORF">RDI58_030027</name>
    <name evidence="1" type="ORF">RDI58_030719</name>
</gene>
<dbReference type="EMBL" id="JBANQN010000118">
    <property type="protein sequence ID" value="KAK6772051.1"/>
    <property type="molecule type" value="Genomic_DNA"/>
</dbReference>
<evidence type="ECO:0000313" key="1">
    <source>
        <dbReference type="EMBL" id="KAK6772051.1"/>
    </source>
</evidence>
<protein>
    <submittedName>
        <fullName evidence="1">Uncharacterized protein</fullName>
    </submittedName>
</protein>
<accession>A0AAN8SQ07</accession>
<sequence length="349" mass="40251">MTRDGKRIRFHRNIRFKGKRRRENKFISGHRKDRIEGERWKFQWLVLEPIPFLVPQDNNEWTLSGEVEGRIKQLRQDIIVDEDPERVQLSSAFRHSLSRLKGVLKVACNGLEPEAAPKRLPFFRVIPVKRNPISEVGSCLPASEYRLLWSASDSAFLKRSDQGYARQVKHLAFHPERFLREGYSFLVRSRLPFASWLGSKDKVRSEGSSLTSLRGKIIDRLSGLDPRKQALVRGLQVVKSVVYRTEYMDRTLRIQSCFTGVELHYSTKRKEDALIRQTQISIRCLGRERKDRKPALTRLPFVSCFRSGVAALLPILVLDFQLHSSEEEDSKSPPVVILLGLGVESLSFV</sequence>
<dbReference type="AlphaFoldDB" id="A0AAN8SQ07"/>
<keyword evidence="3" id="KW-1185">Reference proteome</keyword>
<organism evidence="1 3">
    <name type="scientific">Solanum bulbocastanum</name>
    <name type="common">Wild potato</name>
    <dbReference type="NCBI Taxonomy" id="147425"/>
    <lineage>
        <taxon>Eukaryota</taxon>
        <taxon>Viridiplantae</taxon>
        <taxon>Streptophyta</taxon>
        <taxon>Embryophyta</taxon>
        <taxon>Tracheophyta</taxon>
        <taxon>Spermatophyta</taxon>
        <taxon>Magnoliopsida</taxon>
        <taxon>eudicotyledons</taxon>
        <taxon>Gunneridae</taxon>
        <taxon>Pentapetalae</taxon>
        <taxon>asterids</taxon>
        <taxon>lamiids</taxon>
        <taxon>Solanales</taxon>
        <taxon>Solanaceae</taxon>
        <taxon>Solanoideae</taxon>
        <taxon>Solaneae</taxon>
        <taxon>Solanum</taxon>
    </lineage>
</organism>